<dbReference type="InterPro" id="IPR014292">
    <property type="entry name" value="Acyl_transf_WS/DGAT"/>
</dbReference>
<proteinExistence type="inferred from homology"/>
<evidence type="ECO:0000256" key="8">
    <source>
        <dbReference type="ARBA" id="ARBA00023098"/>
    </source>
</evidence>
<reference evidence="15" key="1">
    <citation type="submission" date="2018-02" db="EMBL/GenBank/DDBJ databases">
        <authorList>
            <person name="Seth-Smith MB H."/>
            <person name="Seth-Smith H."/>
        </authorList>
    </citation>
    <scope>NUCLEOTIDE SEQUENCE [LARGE SCALE GENOMIC DNA]</scope>
</reference>
<evidence type="ECO:0000256" key="4">
    <source>
        <dbReference type="ARBA" id="ARBA00013244"/>
    </source>
</evidence>
<dbReference type="GO" id="GO:0004144">
    <property type="term" value="F:diacylglycerol O-acyltransferase activity"/>
    <property type="evidence" value="ECO:0007669"/>
    <property type="project" value="UniProtKB-EC"/>
</dbReference>
<dbReference type="GO" id="GO:0001666">
    <property type="term" value="P:response to hypoxia"/>
    <property type="evidence" value="ECO:0007669"/>
    <property type="project" value="TreeGrafter"/>
</dbReference>
<dbReference type="PANTHER" id="PTHR31650:SF1">
    <property type="entry name" value="WAX ESTER SYNTHASE_DIACYLGLYCEROL ACYLTRANSFERASE 4-RELATED"/>
    <property type="match status" value="1"/>
</dbReference>
<dbReference type="PANTHER" id="PTHR31650">
    <property type="entry name" value="O-ACYLTRANSFERASE (WSD1-LIKE) FAMILY PROTEIN"/>
    <property type="match status" value="1"/>
</dbReference>
<comment type="pathway">
    <text evidence="2">Lipid metabolism.</text>
</comment>
<dbReference type="Gene3D" id="3.30.559.30">
    <property type="entry name" value="Nonribosomal peptide synthetase, condensation domain"/>
    <property type="match status" value="1"/>
</dbReference>
<evidence type="ECO:0000256" key="10">
    <source>
        <dbReference type="ARBA" id="ARBA00048109"/>
    </source>
</evidence>
<evidence type="ECO:0000256" key="2">
    <source>
        <dbReference type="ARBA" id="ARBA00005189"/>
    </source>
</evidence>
<dbReference type="InterPro" id="IPR004255">
    <property type="entry name" value="O-acyltransferase_WSD1_N"/>
</dbReference>
<evidence type="ECO:0000256" key="3">
    <source>
        <dbReference type="ARBA" id="ARBA00009587"/>
    </source>
</evidence>
<dbReference type="EC" id="2.3.1.20" evidence="4 11"/>
<protein>
    <recommendedName>
        <fullName evidence="4 11">Diacylglycerol O-acyltransferase</fullName>
        <ecNumber evidence="4 11">2.3.1.20</ecNumber>
    </recommendedName>
</protein>
<dbReference type="KEGG" id="mbai:MB901379_04693"/>
<dbReference type="AlphaFoldDB" id="A0A447GKY0"/>
<dbReference type="Pfam" id="PF03007">
    <property type="entry name" value="WS_DGAT_cat"/>
    <property type="match status" value="1"/>
</dbReference>
<accession>A0A447GKY0</accession>
<keyword evidence="9 11" id="KW-0012">Acyltransferase</keyword>
<evidence type="ECO:0000256" key="11">
    <source>
        <dbReference type="RuleBase" id="RU361241"/>
    </source>
</evidence>
<evidence type="ECO:0000256" key="5">
    <source>
        <dbReference type="ARBA" id="ARBA00022516"/>
    </source>
</evidence>
<evidence type="ECO:0000313" key="14">
    <source>
        <dbReference type="EMBL" id="VDM91079.1"/>
    </source>
</evidence>
<keyword evidence="15" id="KW-1185">Reference proteome</keyword>
<evidence type="ECO:0000256" key="1">
    <source>
        <dbReference type="ARBA" id="ARBA00004771"/>
    </source>
</evidence>
<comment type="similarity">
    <text evidence="3 11">Belongs to the long-chain O-acyltransferase family.</text>
</comment>
<evidence type="ECO:0000259" key="13">
    <source>
        <dbReference type="Pfam" id="PF06974"/>
    </source>
</evidence>
<keyword evidence="7 11" id="KW-0319">Glycerol metabolism</keyword>
<comment type="pathway">
    <text evidence="1 11">Glycerolipid metabolism; triacylglycerol biosynthesis.</text>
</comment>
<evidence type="ECO:0000313" key="15">
    <source>
        <dbReference type="Proteomes" id="UP000269998"/>
    </source>
</evidence>
<sequence>MLPMRRVWFSRTGAPTPSRRVSNEGMELMMPTDSMFLFAESREHPMHVGGLSLFEPPEGAGPDFVRNFYDALVANEEFQPTFRKHPATIGGGIARVAWAYDDEVDMDYHVRRSALPSPGRVRDLLELTSRLHTSLLDRHRPLWELYVVEGLSDGRFAMYTKMHHAMIDGVSAMKLMQRTLSVDPDDAEVRAMWNLPRPPRPPAAASSPLNSVVKLAGSVAGLAPSTLKLARAALFEQQLTLPFAAPRTMFNVKIGGARRCAAQSWSMERIKAVKQAVGVTVNDAVLAMCAGALRYYLLEQNALPDAPLIAMVPVSLRSKDQADSGGNQVGSILCNLATNVEDPAERVKTISASMSGNKKVLSELPRLQVLALSAVNMVPLTLAGVPGFLSTMPPPFNIVISNVPGGGEPLYYGGARLDGSYPLSNIPDGQALNITVVNNAGNLDFGLVGCRRSVPSLQRLLLHLEASLKDLEQAVGV</sequence>
<keyword evidence="6 11" id="KW-0808">Transferase</keyword>
<dbReference type="SUPFAM" id="SSF52777">
    <property type="entry name" value="CoA-dependent acyltransferases"/>
    <property type="match status" value="1"/>
</dbReference>
<dbReference type="GO" id="GO:0051701">
    <property type="term" value="P:biological process involved in interaction with host"/>
    <property type="evidence" value="ECO:0007669"/>
    <property type="project" value="TreeGrafter"/>
</dbReference>
<keyword evidence="8 11" id="KW-0443">Lipid metabolism</keyword>
<dbReference type="Pfam" id="PF06974">
    <property type="entry name" value="WS_DGAT_C"/>
    <property type="match status" value="1"/>
</dbReference>
<dbReference type="NCBIfam" id="TIGR02946">
    <property type="entry name" value="acyl_WS_DGAT"/>
    <property type="match status" value="1"/>
</dbReference>
<dbReference type="GO" id="GO:0019432">
    <property type="term" value="P:triglyceride biosynthetic process"/>
    <property type="evidence" value="ECO:0007669"/>
    <property type="project" value="UniProtKB-UniPathway"/>
</dbReference>
<comment type="catalytic activity">
    <reaction evidence="10 11">
        <text>an acyl-CoA + a 1,2-diacyl-sn-glycerol = a triacyl-sn-glycerol + CoA</text>
        <dbReference type="Rhea" id="RHEA:10868"/>
        <dbReference type="ChEBI" id="CHEBI:17815"/>
        <dbReference type="ChEBI" id="CHEBI:57287"/>
        <dbReference type="ChEBI" id="CHEBI:58342"/>
        <dbReference type="ChEBI" id="CHEBI:64615"/>
        <dbReference type="EC" id="2.3.1.20"/>
    </reaction>
</comment>
<keyword evidence="5 11" id="KW-0444">Lipid biosynthesis</keyword>
<feature type="domain" description="O-acyltransferase WSD1-like N-terminal" evidence="12">
    <location>
        <begin position="29"/>
        <end position="285"/>
    </location>
</feature>
<name>A0A447GKY0_9MYCO</name>
<organism evidence="14 15">
    <name type="scientific">Mycobacterium basiliense</name>
    <dbReference type="NCBI Taxonomy" id="2094119"/>
    <lineage>
        <taxon>Bacteria</taxon>
        <taxon>Bacillati</taxon>
        <taxon>Actinomycetota</taxon>
        <taxon>Actinomycetes</taxon>
        <taxon>Mycobacteriales</taxon>
        <taxon>Mycobacteriaceae</taxon>
        <taxon>Mycobacterium</taxon>
    </lineage>
</organism>
<dbReference type="GO" id="GO:0005886">
    <property type="term" value="C:plasma membrane"/>
    <property type="evidence" value="ECO:0007669"/>
    <property type="project" value="TreeGrafter"/>
</dbReference>
<evidence type="ECO:0000256" key="6">
    <source>
        <dbReference type="ARBA" id="ARBA00022679"/>
    </source>
</evidence>
<dbReference type="Proteomes" id="UP000269998">
    <property type="component" value="Chromosome"/>
</dbReference>
<dbReference type="UniPathway" id="UPA00282"/>
<dbReference type="InterPro" id="IPR009721">
    <property type="entry name" value="O-acyltransferase_WSD1_C"/>
</dbReference>
<dbReference type="GO" id="GO:0071731">
    <property type="term" value="P:response to nitric oxide"/>
    <property type="evidence" value="ECO:0007669"/>
    <property type="project" value="TreeGrafter"/>
</dbReference>
<dbReference type="Gene3D" id="3.30.559.10">
    <property type="entry name" value="Chloramphenicol acetyltransferase-like domain"/>
    <property type="match status" value="1"/>
</dbReference>
<feature type="domain" description="O-acyltransferase WSD1 C-terminal" evidence="13">
    <location>
        <begin position="326"/>
        <end position="471"/>
    </location>
</feature>
<evidence type="ECO:0000259" key="12">
    <source>
        <dbReference type="Pfam" id="PF03007"/>
    </source>
</evidence>
<evidence type="ECO:0000256" key="9">
    <source>
        <dbReference type="ARBA" id="ARBA00023315"/>
    </source>
</evidence>
<dbReference type="InterPro" id="IPR023213">
    <property type="entry name" value="CAT-like_dom_sf"/>
</dbReference>
<evidence type="ECO:0000256" key="7">
    <source>
        <dbReference type="ARBA" id="ARBA00022798"/>
    </source>
</evidence>
<dbReference type="GO" id="GO:0006071">
    <property type="term" value="P:glycerol metabolic process"/>
    <property type="evidence" value="ECO:0007669"/>
    <property type="project" value="UniProtKB-KW"/>
</dbReference>
<dbReference type="EMBL" id="LR130759">
    <property type="protein sequence ID" value="VDM91079.1"/>
    <property type="molecule type" value="Genomic_DNA"/>
</dbReference>
<dbReference type="InterPro" id="IPR045034">
    <property type="entry name" value="O-acyltransferase_WSD1-like"/>
</dbReference>
<gene>
    <name evidence="14" type="primary">tgs2</name>
    <name evidence="14" type="ORF">MB901379_04693</name>
</gene>